<organism evidence="2 3">
    <name type="scientific">Haloferula sargassicola</name>
    <dbReference type="NCBI Taxonomy" id="490096"/>
    <lineage>
        <taxon>Bacteria</taxon>
        <taxon>Pseudomonadati</taxon>
        <taxon>Verrucomicrobiota</taxon>
        <taxon>Verrucomicrobiia</taxon>
        <taxon>Verrucomicrobiales</taxon>
        <taxon>Verrucomicrobiaceae</taxon>
        <taxon>Haloferula</taxon>
    </lineage>
</organism>
<feature type="transmembrane region" description="Helical" evidence="1">
    <location>
        <begin position="119"/>
        <end position="142"/>
    </location>
</feature>
<accession>A0ABP9UZ18</accession>
<evidence type="ECO:0000313" key="3">
    <source>
        <dbReference type="Proteomes" id="UP001476282"/>
    </source>
</evidence>
<keyword evidence="3" id="KW-1185">Reference proteome</keyword>
<feature type="transmembrane region" description="Helical" evidence="1">
    <location>
        <begin position="86"/>
        <end position="107"/>
    </location>
</feature>
<dbReference type="Proteomes" id="UP001476282">
    <property type="component" value="Unassembled WGS sequence"/>
</dbReference>
<name>A0ABP9UZ18_9BACT</name>
<keyword evidence="1" id="KW-0472">Membrane</keyword>
<keyword evidence="1" id="KW-0812">Transmembrane</keyword>
<evidence type="ECO:0000256" key="1">
    <source>
        <dbReference type="SAM" id="Phobius"/>
    </source>
</evidence>
<evidence type="ECO:0000313" key="2">
    <source>
        <dbReference type="EMBL" id="GAA5484624.1"/>
    </source>
</evidence>
<protein>
    <submittedName>
        <fullName evidence="2">Uncharacterized protein</fullName>
    </submittedName>
</protein>
<feature type="transmembrane region" description="Helical" evidence="1">
    <location>
        <begin position="46"/>
        <end position="66"/>
    </location>
</feature>
<keyword evidence="1" id="KW-1133">Transmembrane helix</keyword>
<sequence length="161" mass="17392">MRAILSLFLSLHGVLLAGPALLAQVLIVSVGVATPWHQAPGVLHALYLLVGYPLAILLQAFGHLMIRFANPMAQEGARAFPCEKPVLWFIVSNLKVSILAFTAGAFLRLMISLTLPGEGIPWLLALLCLILIVVSARAAFLIDRIIDSLENSAAWGLTDWT</sequence>
<dbReference type="RefSeq" id="WP_353568728.1">
    <property type="nucleotide sequence ID" value="NZ_BAABRI010000030.1"/>
</dbReference>
<reference evidence="2 3" key="1">
    <citation type="submission" date="2024-02" db="EMBL/GenBank/DDBJ databases">
        <title>Haloferula sargassicola NBRC 104335.</title>
        <authorList>
            <person name="Ichikawa N."/>
            <person name="Katano-Makiyama Y."/>
            <person name="Hidaka K."/>
        </authorList>
    </citation>
    <scope>NUCLEOTIDE SEQUENCE [LARGE SCALE GENOMIC DNA]</scope>
    <source>
        <strain evidence="2 3">NBRC 104335</strain>
    </source>
</reference>
<dbReference type="EMBL" id="BAABRI010000030">
    <property type="protein sequence ID" value="GAA5484624.1"/>
    <property type="molecule type" value="Genomic_DNA"/>
</dbReference>
<comment type="caution">
    <text evidence="2">The sequence shown here is derived from an EMBL/GenBank/DDBJ whole genome shotgun (WGS) entry which is preliminary data.</text>
</comment>
<gene>
    <name evidence="2" type="ORF">Hsar01_03870</name>
</gene>
<proteinExistence type="predicted"/>